<feature type="region of interest" description="Disordered" evidence="5">
    <location>
        <begin position="267"/>
        <end position="353"/>
    </location>
</feature>
<dbReference type="PANTHER" id="PTHR19331">
    <property type="entry name" value="SCAVENGER RECEPTOR DOMAIN-CONTAINING"/>
    <property type="match status" value="1"/>
</dbReference>
<dbReference type="InterPro" id="IPR001190">
    <property type="entry name" value="SRCR"/>
</dbReference>
<dbReference type="GO" id="GO:0016020">
    <property type="term" value="C:membrane"/>
    <property type="evidence" value="ECO:0007669"/>
    <property type="project" value="InterPro"/>
</dbReference>
<dbReference type="InterPro" id="IPR001304">
    <property type="entry name" value="C-type_lectin-like"/>
</dbReference>
<keyword evidence="9" id="KW-1185">Reference proteome</keyword>
<gene>
    <name evidence="8" type="ORF">MEDL_9303</name>
</gene>
<keyword evidence="1" id="KW-0732">Signal</keyword>
<evidence type="ECO:0000256" key="1">
    <source>
        <dbReference type="ARBA" id="ARBA00022729"/>
    </source>
</evidence>
<organism evidence="8 9">
    <name type="scientific">Mytilus edulis</name>
    <name type="common">Blue mussel</name>
    <dbReference type="NCBI Taxonomy" id="6550"/>
    <lineage>
        <taxon>Eukaryota</taxon>
        <taxon>Metazoa</taxon>
        <taxon>Spiralia</taxon>
        <taxon>Lophotrochozoa</taxon>
        <taxon>Mollusca</taxon>
        <taxon>Bivalvia</taxon>
        <taxon>Autobranchia</taxon>
        <taxon>Pteriomorphia</taxon>
        <taxon>Mytilida</taxon>
        <taxon>Mytiloidea</taxon>
        <taxon>Mytilidae</taxon>
        <taxon>Mytilinae</taxon>
        <taxon>Mytilus</taxon>
    </lineage>
</organism>
<feature type="domain" description="C-type lectin" evidence="6">
    <location>
        <begin position="35"/>
        <end position="146"/>
    </location>
</feature>
<evidence type="ECO:0000256" key="3">
    <source>
        <dbReference type="ARBA" id="ARBA00023157"/>
    </source>
</evidence>
<dbReference type="OrthoDB" id="6141212at2759"/>
<feature type="compositionally biased region" description="Low complexity" evidence="5">
    <location>
        <begin position="267"/>
        <end position="344"/>
    </location>
</feature>
<dbReference type="CDD" id="cd00037">
    <property type="entry name" value="CLECT"/>
    <property type="match status" value="1"/>
</dbReference>
<dbReference type="Proteomes" id="UP000683360">
    <property type="component" value="Unassembled WGS sequence"/>
</dbReference>
<accession>A0A8S3QHX0</accession>
<evidence type="ECO:0000256" key="5">
    <source>
        <dbReference type="SAM" id="MobiDB-lite"/>
    </source>
</evidence>
<evidence type="ECO:0000259" key="7">
    <source>
        <dbReference type="PROSITE" id="PS50287"/>
    </source>
</evidence>
<dbReference type="EMBL" id="CAJPWZ010000473">
    <property type="protein sequence ID" value="CAG2194282.1"/>
    <property type="molecule type" value="Genomic_DNA"/>
</dbReference>
<comment type="caution">
    <text evidence="8">The sequence shown here is derived from an EMBL/GenBank/DDBJ whole genome shotgun (WGS) entry which is preliminary data.</text>
</comment>
<evidence type="ECO:0000313" key="8">
    <source>
        <dbReference type="EMBL" id="CAG2194282.1"/>
    </source>
</evidence>
<dbReference type="PROSITE" id="PS50287">
    <property type="entry name" value="SRCR_2"/>
    <property type="match status" value="1"/>
</dbReference>
<feature type="disulfide bond" evidence="4">
    <location>
        <begin position="224"/>
        <end position="234"/>
    </location>
</feature>
<evidence type="ECO:0000256" key="4">
    <source>
        <dbReference type="PROSITE-ProRule" id="PRU00196"/>
    </source>
</evidence>
<evidence type="ECO:0008006" key="10">
    <source>
        <dbReference type="Google" id="ProtNLM"/>
    </source>
</evidence>
<evidence type="ECO:0000313" key="9">
    <source>
        <dbReference type="Proteomes" id="UP000683360"/>
    </source>
</evidence>
<dbReference type="AlphaFoldDB" id="A0A8S3QHX0"/>
<name>A0A8S3QHX0_MYTED</name>
<dbReference type="InterPro" id="IPR016186">
    <property type="entry name" value="C-type_lectin-like/link_sf"/>
</dbReference>
<dbReference type="Gene3D" id="3.10.250.10">
    <property type="entry name" value="SRCR-like domain"/>
    <property type="match status" value="1"/>
</dbReference>
<dbReference type="PROSITE" id="PS50041">
    <property type="entry name" value="C_TYPE_LECTIN_2"/>
    <property type="match status" value="1"/>
</dbReference>
<comment type="caution">
    <text evidence="4">Lacks conserved residue(s) required for the propagation of feature annotation.</text>
</comment>
<dbReference type="SUPFAM" id="SSF56436">
    <property type="entry name" value="C-type lectin-like"/>
    <property type="match status" value="1"/>
</dbReference>
<dbReference type="PANTHER" id="PTHR19331:SF487">
    <property type="entry name" value="SOLUBLE SCAVENGER RECEPTOR CYSTEINE-RICH DOMAIN-CONTAINING PROTEIN SSC5D"/>
    <property type="match status" value="1"/>
</dbReference>
<keyword evidence="2" id="KW-0677">Repeat</keyword>
<dbReference type="InterPro" id="IPR016187">
    <property type="entry name" value="CTDL_fold"/>
</dbReference>
<keyword evidence="3 4" id="KW-1015">Disulfide bond</keyword>
<dbReference type="InterPro" id="IPR036772">
    <property type="entry name" value="SRCR-like_dom_sf"/>
</dbReference>
<evidence type="ECO:0000259" key="6">
    <source>
        <dbReference type="PROSITE" id="PS50041"/>
    </source>
</evidence>
<dbReference type="SMART" id="SM00202">
    <property type="entry name" value="SR"/>
    <property type="match status" value="1"/>
</dbReference>
<evidence type="ECO:0000256" key="2">
    <source>
        <dbReference type="ARBA" id="ARBA00022737"/>
    </source>
</evidence>
<dbReference type="SUPFAM" id="SSF56487">
    <property type="entry name" value="SRCR-like"/>
    <property type="match status" value="1"/>
</dbReference>
<reference evidence="8" key="1">
    <citation type="submission" date="2021-03" db="EMBL/GenBank/DDBJ databases">
        <authorList>
            <person name="Bekaert M."/>
        </authorList>
    </citation>
    <scope>NUCLEOTIDE SEQUENCE</scope>
</reference>
<dbReference type="Pfam" id="PF00530">
    <property type="entry name" value="SRCR"/>
    <property type="match status" value="1"/>
</dbReference>
<dbReference type="Gene3D" id="3.10.100.10">
    <property type="entry name" value="Mannose-Binding Protein A, subunit A"/>
    <property type="match status" value="1"/>
</dbReference>
<protein>
    <recommendedName>
        <fullName evidence="10">C-type lectin domain-containing protein</fullName>
    </recommendedName>
</protein>
<proteinExistence type="predicted"/>
<sequence>MSTREVFMLAVLGIYISNEEEITACPNLFTKHTYYFNKCYHVSTTKKKGDEYASYCSLKNSRRASLHNRAMQDFLSDMANEDFSIGVLWIGDPPDYSWADGKTFDHWENFQSDVSPSKSDDMVYVDYTTGKWNFDMGSHGHIAACDYTIGEQTDRHYALVGGNIMCGRLEVFHDGFWGTIYDPTPDIELGYLLCNRLGYEFVAFDSSCVSKVGTGLIWSIDAVCDSNATTIDDCFPGQTTWDTSVTDHTHDVYVRCKEKVITTRKPTTTVTTKATTSGSTTEESTSGSTTEESTSGPTTEESTSGSTTEETTSGSTTEETTSGSTTEESTSGSTTEESTSVSTTEETKTSTESMLYPSTTEYCLTNCDVIHTVTETVTMTQNVTVTATATVNITITTSGK</sequence>
<dbReference type="Pfam" id="PF00059">
    <property type="entry name" value="Lectin_C"/>
    <property type="match status" value="1"/>
</dbReference>
<feature type="domain" description="SRCR" evidence="7">
    <location>
        <begin position="157"/>
        <end position="257"/>
    </location>
</feature>